<feature type="compositionally biased region" description="Acidic residues" evidence="1">
    <location>
        <begin position="217"/>
        <end position="248"/>
    </location>
</feature>
<comment type="caution">
    <text evidence="2">The sequence shown here is derived from an EMBL/GenBank/DDBJ whole genome shotgun (WGS) entry which is preliminary data.</text>
</comment>
<dbReference type="AlphaFoldDB" id="A0AAN6T2R4"/>
<feature type="region of interest" description="Disordered" evidence="1">
    <location>
        <begin position="58"/>
        <end position="90"/>
    </location>
</feature>
<feature type="region of interest" description="Disordered" evidence="1">
    <location>
        <begin position="19"/>
        <end position="41"/>
    </location>
</feature>
<feature type="region of interest" description="Disordered" evidence="1">
    <location>
        <begin position="293"/>
        <end position="419"/>
    </location>
</feature>
<accession>A0AAN6T2R4</accession>
<organism evidence="2 3">
    <name type="scientific">Parathielavia hyrcaniae</name>
    <dbReference type="NCBI Taxonomy" id="113614"/>
    <lineage>
        <taxon>Eukaryota</taxon>
        <taxon>Fungi</taxon>
        <taxon>Dikarya</taxon>
        <taxon>Ascomycota</taxon>
        <taxon>Pezizomycotina</taxon>
        <taxon>Sordariomycetes</taxon>
        <taxon>Sordariomycetidae</taxon>
        <taxon>Sordariales</taxon>
        <taxon>Chaetomiaceae</taxon>
        <taxon>Parathielavia</taxon>
    </lineage>
</organism>
<dbReference type="GO" id="GO:0005680">
    <property type="term" value="C:anaphase-promoting complex"/>
    <property type="evidence" value="ECO:0007669"/>
    <property type="project" value="InterPro"/>
</dbReference>
<name>A0AAN6T2R4_9PEZI</name>
<feature type="compositionally biased region" description="Low complexity" evidence="1">
    <location>
        <begin position="170"/>
        <end position="179"/>
    </location>
</feature>
<dbReference type="EMBL" id="MU863631">
    <property type="protein sequence ID" value="KAK4102643.1"/>
    <property type="molecule type" value="Genomic_DNA"/>
</dbReference>
<feature type="compositionally biased region" description="Basic and acidic residues" evidence="1">
    <location>
        <begin position="304"/>
        <end position="316"/>
    </location>
</feature>
<dbReference type="GO" id="GO:0031145">
    <property type="term" value="P:anaphase-promoting complex-dependent catabolic process"/>
    <property type="evidence" value="ECO:0007669"/>
    <property type="project" value="InterPro"/>
</dbReference>
<evidence type="ECO:0000313" key="2">
    <source>
        <dbReference type="EMBL" id="KAK4102643.1"/>
    </source>
</evidence>
<evidence type="ECO:0000313" key="3">
    <source>
        <dbReference type="Proteomes" id="UP001305647"/>
    </source>
</evidence>
<protein>
    <submittedName>
        <fullName evidence="2">Uncharacterized protein</fullName>
    </submittedName>
</protein>
<sequence>MFAILPDLTPRESHSLWYHSSRHPSSLFPTDPSAATSESTTAITNPATAATAAIATQNTPVPNPATGAAGARQGGSPGAHHHHHHHQSASVMAQMIDRSLLGRLHAEEQLLERRRAAVTNLGSTWLKPPGVTKTLFQMREERREAEEHAEALRREMLAQELAAAEAEAQAQAAAALQAEEGGGAREDDLMEGEEEAGRDLDEEIPDADAEGFGYDGLSDEEEEDDDDNGDEEGDEDDDEEDEEEEELSEAAQGMSSVEVQQRRQEIAQMRAREERIRQMMVRGAVQRAQALSNLYSGEEDVSDDERRHLLDEDTLYRDGAQQGSAASVGAGSDMDMGADLDDDIPEAEGGGYEHTDSEVSLNSDGDHDISYARSSRVLHHRNSLRRSEAPRSSLDISGLLSRDGSSIAGSSPHIRRGNY</sequence>
<reference evidence="2" key="2">
    <citation type="submission" date="2023-05" db="EMBL/GenBank/DDBJ databases">
        <authorList>
            <consortium name="Lawrence Berkeley National Laboratory"/>
            <person name="Steindorff A."/>
            <person name="Hensen N."/>
            <person name="Bonometti L."/>
            <person name="Westerberg I."/>
            <person name="Brannstrom I.O."/>
            <person name="Guillou S."/>
            <person name="Cros-Aarteil S."/>
            <person name="Calhoun S."/>
            <person name="Haridas S."/>
            <person name="Kuo A."/>
            <person name="Mondo S."/>
            <person name="Pangilinan J."/>
            <person name="Riley R."/>
            <person name="Labutti K."/>
            <person name="Andreopoulos B."/>
            <person name="Lipzen A."/>
            <person name="Chen C."/>
            <person name="Yanf M."/>
            <person name="Daum C."/>
            <person name="Ng V."/>
            <person name="Clum A."/>
            <person name="Ohm R."/>
            <person name="Martin F."/>
            <person name="Silar P."/>
            <person name="Natvig D."/>
            <person name="Lalanne C."/>
            <person name="Gautier V."/>
            <person name="Ament-Velasquez S.L."/>
            <person name="Kruys A."/>
            <person name="Hutchinson M.I."/>
            <person name="Powell A.J."/>
            <person name="Barry K."/>
            <person name="Miller A.N."/>
            <person name="Grigoriev I.V."/>
            <person name="Debuchy R."/>
            <person name="Gladieux P."/>
            <person name="Thoren M.H."/>
            <person name="Johannesson H."/>
        </authorList>
    </citation>
    <scope>NUCLEOTIDE SEQUENCE</scope>
    <source>
        <strain evidence="2">CBS 757.83</strain>
    </source>
</reference>
<feature type="compositionally biased region" description="Acidic residues" evidence="1">
    <location>
        <begin position="336"/>
        <end position="346"/>
    </location>
</feature>
<dbReference type="Pfam" id="PF05841">
    <property type="entry name" value="Apc15p"/>
    <property type="match status" value="1"/>
</dbReference>
<dbReference type="Proteomes" id="UP001305647">
    <property type="component" value="Unassembled WGS sequence"/>
</dbReference>
<keyword evidence="3" id="KW-1185">Reference proteome</keyword>
<feature type="compositionally biased region" description="Acidic residues" evidence="1">
    <location>
        <begin position="188"/>
        <end position="209"/>
    </location>
</feature>
<evidence type="ECO:0000256" key="1">
    <source>
        <dbReference type="SAM" id="MobiDB-lite"/>
    </source>
</evidence>
<feature type="region of interest" description="Disordered" evidence="1">
    <location>
        <begin position="170"/>
        <end position="266"/>
    </location>
</feature>
<gene>
    <name evidence="2" type="ORF">N658DRAFT_558257</name>
</gene>
<reference evidence="2" key="1">
    <citation type="journal article" date="2023" name="Mol. Phylogenet. Evol.">
        <title>Genome-scale phylogeny and comparative genomics of the fungal order Sordariales.</title>
        <authorList>
            <person name="Hensen N."/>
            <person name="Bonometti L."/>
            <person name="Westerberg I."/>
            <person name="Brannstrom I.O."/>
            <person name="Guillou S."/>
            <person name="Cros-Aarteil S."/>
            <person name="Calhoun S."/>
            <person name="Haridas S."/>
            <person name="Kuo A."/>
            <person name="Mondo S."/>
            <person name="Pangilinan J."/>
            <person name="Riley R."/>
            <person name="LaButti K."/>
            <person name="Andreopoulos B."/>
            <person name="Lipzen A."/>
            <person name="Chen C."/>
            <person name="Yan M."/>
            <person name="Daum C."/>
            <person name="Ng V."/>
            <person name="Clum A."/>
            <person name="Steindorff A."/>
            <person name="Ohm R.A."/>
            <person name="Martin F."/>
            <person name="Silar P."/>
            <person name="Natvig D.O."/>
            <person name="Lalanne C."/>
            <person name="Gautier V."/>
            <person name="Ament-Velasquez S.L."/>
            <person name="Kruys A."/>
            <person name="Hutchinson M.I."/>
            <person name="Powell A.J."/>
            <person name="Barry K."/>
            <person name="Miller A.N."/>
            <person name="Grigoriev I.V."/>
            <person name="Debuchy R."/>
            <person name="Gladieux P."/>
            <person name="Hiltunen Thoren M."/>
            <person name="Johannesson H."/>
        </authorList>
    </citation>
    <scope>NUCLEOTIDE SEQUENCE</scope>
    <source>
        <strain evidence="2">CBS 757.83</strain>
    </source>
</reference>
<feature type="compositionally biased region" description="Low complexity" evidence="1">
    <location>
        <begin position="319"/>
        <end position="335"/>
    </location>
</feature>
<dbReference type="InterPro" id="IPR008402">
    <property type="entry name" value="APC_su15/mnd2"/>
</dbReference>
<proteinExistence type="predicted"/>